<dbReference type="Gene3D" id="3.50.50.60">
    <property type="entry name" value="FAD/NAD(P)-binding domain"/>
    <property type="match status" value="1"/>
</dbReference>
<name>A0A0N7YLB3_9ACTN</name>
<dbReference type="PANTHER" id="PTHR11985:SF31">
    <property type="entry name" value="GLYCEROL-3-PHOSPHATE DEHYDROGENASE 2"/>
    <property type="match status" value="1"/>
</dbReference>
<dbReference type="AlphaFoldDB" id="A0A0N7YLB3"/>
<evidence type="ECO:0000313" key="9">
    <source>
        <dbReference type="Proteomes" id="UP000048965"/>
    </source>
</evidence>
<feature type="region of interest" description="Disordered" evidence="6">
    <location>
        <begin position="278"/>
        <end position="320"/>
    </location>
</feature>
<dbReference type="InterPro" id="IPR000447">
    <property type="entry name" value="G3P_DH_FAD-dep"/>
</dbReference>
<feature type="compositionally biased region" description="Low complexity" evidence="6">
    <location>
        <begin position="106"/>
        <end position="133"/>
    </location>
</feature>
<keyword evidence="4" id="KW-0274">FAD</keyword>
<evidence type="ECO:0000256" key="6">
    <source>
        <dbReference type="SAM" id="MobiDB-lite"/>
    </source>
</evidence>
<gene>
    <name evidence="8" type="ORF">TPA0598_03_07920</name>
</gene>
<evidence type="ECO:0000256" key="4">
    <source>
        <dbReference type="ARBA" id="ARBA00022827"/>
    </source>
</evidence>
<comment type="similarity">
    <text evidence="2">Belongs to the FAD-dependent glycerol-3-phosphate dehydrogenase family.</text>
</comment>
<reference evidence="9" key="1">
    <citation type="submission" date="2014-09" db="EMBL/GenBank/DDBJ databases">
        <title>Whole genome shotgun sequence of Streptomyces sp. NBRC 110027.</title>
        <authorList>
            <person name="Komaki H."/>
            <person name="Ichikawa N."/>
            <person name="Katano-Makiyama Y."/>
            <person name="Hosoyama A."/>
            <person name="Hashimoto M."/>
            <person name="Uohara A."/>
            <person name="Kitahashi Y."/>
            <person name="Ohji S."/>
            <person name="Kimura A."/>
            <person name="Yamazoe A."/>
            <person name="Igarashi Y."/>
            <person name="Fujita N."/>
        </authorList>
    </citation>
    <scope>NUCLEOTIDE SEQUENCE [LARGE SCALE GENOMIC DNA]</scope>
    <source>
        <strain evidence="9">NBRC 110027</strain>
    </source>
</reference>
<sequence length="320" mass="34044">MSTLQSDHPLGAYPAPGRAETRERLSKAAFDLLVIGGGILGTSVAWHSAQSGLRVAMVDAGDFAGATSSASSKLTHGGLRYLQTGAVKPVAENHHERRVPAKDVAPTWSTRSPSTCRSTRAARTARPSSVRASSRTRCRRPSATASGDSYTPPGAAADNPGLRADGLKAVAVYGDHQMNDARVAVMTVRAAVRSGAVVINHAEVTGLRFTHGRVTGVNVQDRLDGTEFGIDARLVINTTGPWVDHLRRMEDKGAAPSIRLSKGTHVVLKRKAPWKAAMARTRPWASGSTPMARRSGHRSSMRETTSGRRPSTTCCAAVRR</sequence>
<evidence type="ECO:0000256" key="1">
    <source>
        <dbReference type="ARBA" id="ARBA00001974"/>
    </source>
</evidence>
<dbReference type="GO" id="GO:0004368">
    <property type="term" value="F:glycerol-3-phosphate dehydrogenase (quinone) activity"/>
    <property type="evidence" value="ECO:0007669"/>
    <property type="project" value="InterPro"/>
</dbReference>
<evidence type="ECO:0000313" key="8">
    <source>
        <dbReference type="EMBL" id="GAO08331.1"/>
    </source>
</evidence>
<dbReference type="InterPro" id="IPR036188">
    <property type="entry name" value="FAD/NAD-bd_sf"/>
</dbReference>
<organism evidence="8 9">
    <name type="scientific">Streptomyces lydicamycinicus</name>
    <dbReference type="NCBI Taxonomy" id="1546107"/>
    <lineage>
        <taxon>Bacteria</taxon>
        <taxon>Bacillati</taxon>
        <taxon>Actinomycetota</taxon>
        <taxon>Actinomycetes</taxon>
        <taxon>Kitasatosporales</taxon>
        <taxon>Streptomycetaceae</taxon>
        <taxon>Streptomyces</taxon>
    </lineage>
</organism>
<feature type="region of interest" description="Disordered" evidence="6">
    <location>
        <begin position="101"/>
        <end position="162"/>
    </location>
</feature>
<dbReference type="Pfam" id="PF01266">
    <property type="entry name" value="DAO"/>
    <property type="match status" value="1"/>
</dbReference>
<comment type="cofactor">
    <cofactor evidence="1">
        <name>FAD</name>
        <dbReference type="ChEBI" id="CHEBI:57692"/>
    </cofactor>
</comment>
<comment type="caution">
    <text evidence="8">The sequence shown here is derived from an EMBL/GenBank/DDBJ whole genome shotgun (WGS) entry which is preliminary data.</text>
</comment>
<accession>A0A0N7YLB3</accession>
<dbReference type="PANTHER" id="PTHR11985">
    <property type="entry name" value="GLYCEROL-3-PHOSPHATE DEHYDROGENASE"/>
    <property type="match status" value="1"/>
</dbReference>
<evidence type="ECO:0000256" key="3">
    <source>
        <dbReference type="ARBA" id="ARBA00022630"/>
    </source>
</evidence>
<dbReference type="SUPFAM" id="SSF51905">
    <property type="entry name" value="FAD/NAD(P)-binding domain"/>
    <property type="match status" value="1"/>
</dbReference>
<dbReference type="InterPro" id="IPR006076">
    <property type="entry name" value="FAD-dep_OxRdtase"/>
</dbReference>
<evidence type="ECO:0000256" key="2">
    <source>
        <dbReference type="ARBA" id="ARBA00007330"/>
    </source>
</evidence>
<dbReference type="EMBL" id="BBNO01000003">
    <property type="protein sequence ID" value="GAO08331.1"/>
    <property type="molecule type" value="Genomic_DNA"/>
</dbReference>
<feature type="domain" description="FAD dependent oxidoreductase" evidence="7">
    <location>
        <begin position="31"/>
        <end position="274"/>
    </location>
</feature>
<dbReference type="Proteomes" id="UP000048965">
    <property type="component" value="Unassembled WGS sequence"/>
</dbReference>
<protein>
    <submittedName>
        <fullName evidence="8">Glycerol-3-phosphate dehydrogenase</fullName>
    </submittedName>
</protein>
<keyword evidence="9" id="KW-1185">Reference proteome</keyword>
<proteinExistence type="inferred from homology"/>
<keyword evidence="5" id="KW-0560">Oxidoreductase</keyword>
<dbReference type="GO" id="GO:0046168">
    <property type="term" value="P:glycerol-3-phosphate catabolic process"/>
    <property type="evidence" value="ECO:0007669"/>
    <property type="project" value="TreeGrafter"/>
</dbReference>
<evidence type="ECO:0000256" key="5">
    <source>
        <dbReference type="ARBA" id="ARBA00023002"/>
    </source>
</evidence>
<dbReference type="Gene3D" id="3.30.9.10">
    <property type="entry name" value="D-Amino Acid Oxidase, subunit A, domain 2"/>
    <property type="match status" value="1"/>
</dbReference>
<keyword evidence="3" id="KW-0285">Flavoprotein</keyword>
<evidence type="ECO:0000259" key="7">
    <source>
        <dbReference type="Pfam" id="PF01266"/>
    </source>
</evidence>
<reference evidence="8 9" key="2">
    <citation type="journal article" date="2015" name="Stand. Genomic Sci.">
        <title>Draft genome sequence of marine-derived Streptomyces sp. TP-A0598, a producer of anti-MRSA antibiotic lydicamycins.</title>
        <authorList>
            <person name="Komaki H."/>
            <person name="Ichikawa N."/>
            <person name="Hosoyama A."/>
            <person name="Fujita N."/>
            <person name="Igarashi Y."/>
        </authorList>
    </citation>
    <scope>NUCLEOTIDE SEQUENCE [LARGE SCALE GENOMIC DNA]</scope>
    <source>
        <strain evidence="8 9">NBRC 110027</strain>
    </source>
</reference>
<feature type="compositionally biased region" description="Polar residues" evidence="6">
    <location>
        <begin position="302"/>
        <end position="314"/>
    </location>
</feature>